<evidence type="ECO:0000256" key="2">
    <source>
        <dbReference type="ARBA" id="ARBA00004687"/>
    </source>
</evidence>
<dbReference type="PROSITE" id="PS51257">
    <property type="entry name" value="PROKAR_LIPOPROTEIN"/>
    <property type="match status" value="1"/>
</dbReference>
<evidence type="ECO:0000256" key="3">
    <source>
        <dbReference type="ARBA" id="ARBA00010345"/>
    </source>
</evidence>
<comment type="similarity">
    <text evidence="3">Belongs to the PIGX family.</text>
</comment>
<keyword evidence="13" id="KW-1185">Reference proteome</keyword>
<evidence type="ECO:0000256" key="7">
    <source>
        <dbReference type="ARBA" id="ARBA00022989"/>
    </source>
</evidence>
<keyword evidence="9" id="KW-0325">Glycoprotein</keyword>
<dbReference type="InterPro" id="IPR013233">
    <property type="entry name" value="PIG-X/PBN1"/>
</dbReference>
<reference evidence="12" key="2">
    <citation type="submission" date="2023-04" db="EMBL/GenBank/DDBJ databases">
        <authorList>
            <person name="Bruccoleri R.E."/>
            <person name="Oakeley E.J."/>
            <person name="Faust A.-M."/>
            <person name="Dessus-Babus S."/>
            <person name="Altorfer M."/>
            <person name="Burckhardt D."/>
            <person name="Oertli M."/>
            <person name="Naumann U."/>
            <person name="Petersen F."/>
            <person name="Wong J."/>
        </authorList>
    </citation>
    <scope>NUCLEOTIDE SEQUENCE</scope>
    <source>
        <strain evidence="12">GSM-AAB239-AS_SAM_17_03QT</strain>
        <tissue evidence="12">Leaf</tissue>
    </source>
</reference>
<dbReference type="EMBL" id="JANAVB010036818">
    <property type="protein sequence ID" value="KAJ6802934.1"/>
    <property type="molecule type" value="Genomic_DNA"/>
</dbReference>
<feature type="chain" id="PRO_5043511788" evidence="11">
    <location>
        <begin position="31"/>
        <end position="318"/>
    </location>
</feature>
<keyword evidence="6" id="KW-0256">Endoplasmic reticulum</keyword>
<comment type="caution">
    <text evidence="12">The sequence shown here is derived from an EMBL/GenBank/DDBJ whole genome shotgun (WGS) entry which is preliminary data.</text>
</comment>
<evidence type="ECO:0000256" key="1">
    <source>
        <dbReference type="ARBA" id="ARBA00004389"/>
    </source>
</evidence>
<dbReference type="AlphaFoldDB" id="A0AAX6EFZ5"/>
<proteinExistence type="inferred from homology"/>
<feature type="transmembrane region" description="Helical" evidence="10">
    <location>
        <begin position="283"/>
        <end position="309"/>
    </location>
</feature>
<evidence type="ECO:0000256" key="4">
    <source>
        <dbReference type="ARBA" id="ARBA00022502"/>
    </source>
</evidence>
<evidence type="ECO:0000256" key="9">
    <source>
        <dbReference type="ARBA" id="ARBA00023180"/>
    </source>
</evidence>
<keyword evidence="11" id="KW-0732">Signal</keyword>
<keyword evidence="4" id="KW-0337">GPI-anchor biosynthesis</keyword>
<dbReference type="Pfam" id="PF08320">
    <property type="entry name" value="PIG-X"/>
    <property type="match status" value="1"/>
</dbReference>
<comment type="subcellular location">
    <subcellularLocation>
        <location evidence="1">Endoplasmic reticulum membrane</location>
        <topology evidence="1">Single-pass membrane protein</topology>
    </subcellularLocation>
</comment>
<evidence type="ECO:0000256" key="10">
    <source>
        <dbReference type="SAM" id="Phobius"/>
    </source>
</evidence>
<feature type="signal peptide" evidence="11">
    <location>
        <begin position="1"/>
        <end position="30"/>
    </location>
</feature>
<evidence type="ECO:0000313" key="13">
    <source>
        <dbReference type="Proteomes" id="UP001140949"/>
    </source>
</evidence>
<protein>
    <submittedName>
        <fullName evidence="12">Phosphatidylinositol-glycan biosynthesis class X protein</fullName>
    </submittedName>
</protein>
<dbReference type="PANTHER" id="PTHR28650:SF1">
    <property type="entry name" value="PHOSPHATIDYLINOSITOL-GLYCAN BIOSYNTHESIS CLASS X PROTEIN"/>
    <property type="match status" value="1"/>
</dbReference>
<organism evidence="12 13">
    <name type="scientific">Iris pallida</name>
    <name type="common">Sweet iris</name>
    <dbReference type="NCBI Taxonomy" id="29817"/>
    <lineage>
        <taxon>Eukaryota</taxon>
        <taxon>Viridiplantae</taxon>
        <taxon>Streptophyta</taxon>
        <taxon>Embryophyta</taxon>
        <taxon>Tracheophyta</taxon>
        <taxon>Spermatophyta</taxon>
        <taxon>Magnoliopsida</taxon>
        <taxon>Liliopsida</taxon>
        <taxon>Asparagales</taxon>
        <taxon>Iridaceae</taxon>
        <taxon>Iridoideae</taxon>
        <taxon>Irideae</taxon>
        <taxon>Iris</taxon>
    </lineage>
</organism>
<keyword evidence="8 10" id="KW-0472">Membrane</keyword>
<gene>
    <name evidence="12" type="ORF">M6B38_190295</name>
</gene>
<reference evidence="12" key="1">
    <citation type="journal article" date="2023" name="GigaByte">
        <title>Genome assembly of the bearded iris, Iris pallida Lam.</title>
        <authorList>
            <person name="Bruccoleri R.E."/>
            <person name="Oakeley E.J."/>
            <person name="Faust A.M.E."/>
            <person name="Altorfer M."/>
            <person name="Dessus-Babus S."/>
            <person name="Burckhardt D."/>
            <person name="Oertli M."/>
            <person name="Naumann U."/>
            <person name="Petersen F."/>
            <person name="Wong J."/>
        </authorList>
    </citation>
    <scope>NUCLEOTIDE SEQUENCE</scope>
    <source>
        <strain evidence="12">GSM-AAB239-AS_SAM_17_03QT</strain>
    </source>
</reference>
<dbReference type="GO" id="GO:0005789">
    <property type="term" value="C:endoplasmic reticulum membrane"/>
    <property type="evidence" value="ECO:0007669"/>
    <property type="project" value="UniProtKB-SubCell"/>
</dbReference>
<evidence type="ECO:0000256" key="6">
    <source>
        <dbReference type="ARBA" id="ARBA00022824"/>
    </source>
</evidence>
<evidence type="ECO:0000313" key="12">
    <source>
        <dbReference type="EMBL" id="KAJ6802934.1"/>
    </source>
</evidence>
<sequence length="318" mass="34490">MRSAARGIRIPKLVIFVFNSLLVSSGSCSSDHVDSSSDKVGSCTLDVVVGNNQSSLTGCLPCSHDYLTNSYFKTHNSILDSDFHAFVAQRICSDDSCKGMDGSIIVVGLSDLFRQLSGEGSHRQLISTLKFNVQSDVLSWLDDHFCELVIIERLPIGVFADPFELQHLVQRKAYIGASVFGDTNLELPSAFSNRSIVEMHIHIGHGSSSNFCETVVQLPLHARYPPLNAGGGYAKITIDKPDLFLRCRPKDLHQEACLWTISSLDAGSTNKVVWPIPCGNGELAGIVSSVTFISALVCSLLIVSSAYVFSKNNDSEAS</sequence>
<dbReference type="Proteomes" id="UP001140949">
    <property type="component" value="Unassembled WGS sequence"/>
</dbReference>
<comment type="pathway">
    <text evidence="2">Glycolipid biosynthesis; glycosylphosphatidylinositol-anchor biosynthesis.</text>
</comment>
<dbReference type="InterPro" id="IPR040039">
    <property type="entry name" value="PIGX"/>
</dbReference>
<accession>A0AAX6EFZ5</accession>
<name>A0AAX6EFZ5_IRIPA</name>
<evidence type="ECO:0000256" key="5">
    <source>
        <dbReference type="ARBA" id="ARBA00022692"/>
    </source>
</evidence>
<dbReference type="SMART" id="SM00780">
    <property type="entry name" value="PIG-X"/>
    <property type="match status" value="1"/>
</dbReference>
<keyword evidence="5 10" id="KW-0812">Transmembrane</keyword>
<dbReference type="PANTHER" id="PTHR28650">
    <property type="entry name" value="PHOSPHATIDYLINOSITOL-GLYCAN BIOSYNTHESIS CLASS X PROTEIN"/>
    <property type="match status" value="1"/>
</dbReference>
<evidence type="ECO:0000256" key="11">
    <source>
        <dbReference type="SAM" id="SignalP"/>
    </source>
</evidence>
<dbReference type="GO" id="GO:0006506">
    <property type="term" value="P:GPI anchor biosynthetic process"/>
    <property type="evidence" value="ECO:0007669"/>
    <property type="project" value="UniProtKB-KW"/>
</dbReference>
<evidence type="ECO:0000256" key="8">
    <source>
        <dbReference type="ARBA" id="ARBA00023136"/>
    </source>
</evidence>
<keyword evidence="7 10" id="KW-1133">Transmembrane helix</keyword>